<evidence type="ECO:0000313" key="2">
    <source>
        <dbReference type="Proteomes" id="UP000008142"/>
    </source>
</evidence>
<organism evidence="2">
    <name type="scientific">Ajellomyces capsulatus (strain H88)</name>
    <name type="common">Darling's disease fungus</name>
    <name type="synonym">Histoplasma capsulatum</name>
    <dbReference type="NCBI Taxonomy" id="544711"/>
    <lineage>
        <taxon>Eukaryota</taxon>
        <taxon>Fungi</taxon>
        <taxon>Dikarya</taxon>
        <taxon>Ascomycota</taxon>
        <taxon>Pezizomycotina</taxon>
        <taxon>Eurotiomycetes</taxon>
        <taxon>Eurotiomycetidae</taxon>
        <taxon>Onygenales</taxon>
        <taxon>Ajellomycetaceae</taxon>
        <taxon>Histoplasma</taxon>
    </lineage>
</organism>
<dbReference type="AlphaFoldDB" id="F0UD68"/>
<proteinExistence type="predicted"/>
<dbReference type="Proteomes" id="UP000008142">
    <property type="component" value="Unassembled WGS sequence"/>
</dbReference>
<protein>
    <submittedName>
        <fullName evidence="1">Predicted protein</fullName>
    </submittedName>
</protein>
<gene>
    <name evidence="1" type="ORF">HCEG_01878</name>
</gene>
<reference evidence="2" key="1">
    <citation type="submission" date="2008-07" db="EMBL/GenBank/DDBJ databases">
        <title>Annotation of Ajellomyces capsulatus strain H88.</title>
        <authorList>
            <person name="Champion M."/>
            <person name="Cuomo C."/>
            <person name="Ma L.-J."/>
            <person name="Henn M.R."/>
            <person name="Sil A."/>
            <person name="Goldman B."/>
            <person name="Young S.K."/>
            <person name="Kodira C.D."/>
            <person name="Zeng Q."/>
            <person name="Koehrsen M."/>
            <person name="Alvarado L."/>
            <person name="Berlin A."/>
            <person name="Borenstein D."/>
            <person name="Chen Z."/>
            <person name="Engels R."/>
            <person name="Freedman E."/>
            <person name="Gellesch M."/>
            <person name="Goldberg J."/>
            <person name="Griggs A."/>
            <person name="Gujja S."/>
            <person name="Heiman D."/>
            <person name="Hepburn T."/>
            <person name="Howarth C."/>
            <person name="Jen D."/>
            <person name="Larson L."/>
            <person name="Lewis B."/>
            <person name="Mehta T."/>
            <person name="Park D."/>
            <person name="Pearson M."/>
            <person name="Roberts A."/>
            <person name="Saif S."/>
            <person name="Shea T."/>
            <person name="Shenoy N."/>
            <person name="Sisk P."/>
            <person name="Stolte C."/>
            <person name="Sykes S."/>
            <person name="Walk T."/>
            <person name="White J."/>
            <person name="Yandava C."/>
            <person name="Klein B."/>
            <person name="McEwen J.G."/>
            <person name="Puccia R."/>
            <person name="Goldman G.H."/>
            <person name="Felipe M.S."/>
            <person name="Nino-Vega G."/>
            <person name="San-Blas G."/>
            <person name="Taylor J."/>
            <person name="Mendoza L."/>
            <person name="Galagan J."/>
            <person name="Nusbaum C."/>
            <person name="Birren B."/>
        </authorList>
    </citation>
    <scope>NUCLEOTIDE SEQUENCE [LARGE SCALE GENOMIC DNA]</scope>
    <source>
        <strain evidence="2">H88</strain>
    </source>
</reference>
<dbReference type="OrthoDB" id="10472765at2759"/>
<accession>F0UD68</accession>
<dbReference type="EMBL" id="DS990637">
    <property type="protein sequence ID" value="EGC42663.1"/>
    <property type="molecule type" value="Genomic_DNA"/>
</dbReference>
<sequence>MSFMGGDKSDAALRFPSTGRDRRRWRVVNHLLGAGPTAEMEQPVPSTRWVSLQARTRERGLESLLLILDIPVARDDPADSSIGHCGPVEQIFIPFLSKKGHLLLLFFAIVPNSPIKPTRFQQSLLQLEGNSRHPSVPSPQSPQLHDRKCDHWLRGRFAGVYIQSLRRIASPPPSTLGEARACTTAVTRLFAFAARPRTGQIYAPTPSCIKQASYHLHARPPSIVQREESGTQGRSTLFGFGWKVIFLFHS</sequence>
<dbReference type="HOGENOM" id="CLU_1111122_0_0_1"/>
<name>F0UD68_AJEC8</name>
<evidence type="ECO:0000313" key="1">
    <source>
        <dbReference type="EMBL" id="EGC42663.1"/>
    </source>
</evidence>